<reference evidence="1 2" key="1">
    <citation type="submission" date="2020-08" db="EMBL/GenBank/DDBJ databases">
        <title>Sequencing the genomes of 1000 actinobacteria strains.</title>
        <authorList>
            <person name="Klenk H.-P."/>
        </authorList>
    </citation>
    <scope>NUCLEOTIDE SEQUENCE [LARGE SCALE GENOMIC DNA]</scope>
    <source>
        <strain evidence="1 2">DSM 44593</strain>
    </source>
</reference>
<dbReference type="Pfam" id="PF09661">
    <property type="entry name" value="DUF2398"/>
    <property type="match status" value="1"/>
</dbReference>
<dbReference type="InterPro" id="IPR013494">
    <property type="entry name" value="CHP02678"/>
</dbReference>
<dbReference type="NCBIfam" id="TIGR02678">
    <property type="entry name" value="TIGR02678 family protein"/>
    <property type="match status" value="1"/>
</dbReference>
<comment type="caution">
    <text evidence="1">The sequence shown here is derived from an EMBL/GenBank/DDBJ whole genome shotgun (WGS) entry which is preliminary data.</text>
</comment>
<organism evidence="1 2">
    <name type="scientific">Streptomonospora salina</name>
    <dbReference type="NCBI Taxonomy" id="104205"/>
    <lineage>
        <taxon>Bacteria</taxon>
        <taxon>Bacillati</taxon>
        <taxon>Actinomycetota</taxon>
        <taxon>Actinomycetes</taxon>
        <taxon>Streptosporangiales</taxon>
        <taxon>Nocardiopsidaceae</taxon>
        <taxon>Streptomonospora</taxon>
    </lineage>
</organism>
<protein>
    <submittedName>
        <fullName evidence="1">Uncharacterized protein (TIGR02678 family)</fullName>
    </submittedName>
</protein>
<dbReference type="Proteomes" id="UP000578077">
    <property type="component" value="Unassembled WGS sequence"/>
</dbReference>
<name>A0A841EEG8_9ACTN</name>
<evidence type="ECO:0000313" key="2">
    <source>
        <dbReference type="Proteomes" id="UP000578077"/>
    </source>
</evidence>
<gene>
    <name evidence="1" type="ORF">HNR25_003194</name>
</gene>
<proteinExistence type="predicted"/>
<dbReference type="AlphaFoldDB" id="A0A841EEG8"/>
<accession>A0A841EEG8</accession>
<evidence type="ECO:0000313" key="1">
    <source>
        <dbReference type="EMBL" id="MBB5999443.1"/>
    </source>
</evidence>
<keyword evidence="2" id="KW-1185">Reference proteome</keyword>
<sequence>MTTGTRTEDQTRAEVRRAARALLREPLLRGGGRTADDFRLVRQHARELREWFDRNTGWGLHVDSETARLRKTPGAPDDATHPARETGGARLPFTRRRYVLLCLALAVLERSENQIALGRLAEQVVLEAADPALAEAGISFTLEERSERGDLVAVVRLLTRLGVIALVAGDDEDYLRSTGDALYDVRRRVLAGLLAGGVGPSTVAAGTDGDRLAALTADPVLESMDSADLRNRRLRHTLTRRLIDDPVLYYGTLTEEESAYLASQRTAITSRITELTGLVAEARAEGIAMVDPDDDLTDVRMPEKGTHGHVTLLLAEYLASGPPRPVPRAELEEQVRGFARQYGGHWSKTAKEPGAEAELVHRAVEKLEALALVRTATEADGTRSVRALPALARFAVGAAVVRGGSATDPTDEQEPRR</sequence>
<dbReference type="RefSeq" id="WP_184636256.1">
    <property type="nucleotide sequence ID" value="NZ_BAABKT010000039.1"/>
</dbReference>
<dbReference type="EMBL" id="JACHLY010000001">
    <property type="protein sequence ID" value="MBB5999443.1"/>
    <property type="molecule type" value="Genomic_DNA"/>
</dbReference>